<dbReference type="EMBL" id="AMRM01000024">
    <property type="protein sequence ID" value="EKF17469.1"/>
    <property type="molecule type" value="Genomic_DNA"/>
</dbReference>
<organism evidence="1 2">
    <name type="scientific">Nitratireductor pacificus pht-3B</name>
    <dbReference type="NCBI Taxonomy" id="391937"/>
    <lineage>
        <taxon>Bacteria</taxon>
        <taxon>Pseudomonadati</taxon>
        <taxon>Pseudomonadota</taxon>
        <taxon>Alphaproteobacteria</taxon>
        <taxon>Hyphomicrobiales</taxon>
        <taxon>Phyllobacteriaceae</taxon>
        <taxon>Nitratireductor</taxon>
    </lineage>
</organism>
<gene>
    <name evidence="1" type="ORF">NA2_18191</name>
</gene>
<dbReference type="RefSeq" id="WP_008598618.1">
    <property type="nucleotide sequence ID" value="NZ_AMRM01000024.1"/>
</dbReference>
<dbReference type="PATRIC" id="fig|391937.3.peg.3739"/>
<evidence type="ECO:0000313" key="2">
    <source>
        <dbReference type="Proteomes" id="UP000006786"/>
    </source>
</evidence>
<accession>K2LI88</accession>
<protein>
    <submittedName>
        <fullName evidence="1">Uncharacterized protein</fullName>
    </submittedName>
</protein>
<sequence length="74" mass="8604">MSDDRDAVFEEWGDLLHEVPEAEEALQRYRAKRAQQSEEVARFMASQKEHLARAAAWEDLREELGATYLSDTIH</sequence>
<dbReference type="AlphaFoldDB" id="K2LI88"/>
<proteinExistence type="predicted"/>
<name>K2LI88_9HYPH</name>
<dbReference type="Proteomes" id="UP000006786">
    <property type="component" value="Unassembled WGS sequence"/>
</dbReference>
<comment type="caution">
    <text evidence="1">The sequence shown here is derived from an EMBL/GenBank/DDBJ whole genome shotgun (WGS) entry which is preliminary data.</text>
</comment>
<dbReference type="STRING" id="391937.NA2_18191"/>
<reference evidence="1 2" key="1">
    <citation type="journal article" date="2012" name="J. Bacteriol.">
        <title>Genome Sequence of Nitratireductor pacificus Type Strain pht-3B.</title>
        <authorList>
            <person name="Lai Q."/>
            <person name="Li G."/>
            <person name="Shao Z."/>
        </authorList>
    </citation>
    <scope>NUCLEOTIDE SEQUENCE [LARGE SCALE GENOMIC DNA]</scope>
    <source>
        <strain evidence="2">pht-3B</strain>
    </source>
</reference>
<keyword evidence="2" id="KW-1185">Reference proteome</keyword>
<evidence type="ECO:0000313" key="1">
    <source>
        <dbReference type="EMBL" id="EKF17469.1"/>
    </source>
</evidence>